<protein>
    <submittedName>
        <fullName evidence="4">N-acetylglucosamine-6-phosphate deacetylase</fullName>
    </submittedName>
</protein>
<comment type="similarity">
    <text evidence="1">Belongs to the metallo-dependent hydrolases superfamily. NagA family.</text>
</comment>
<dbReference type="GO" id="GO:0006046">
    <property type="term" value="P:N-acetylglucosamine catabolic process"/>
    <property type="evidence" value="ECO:0007669"/>
    <property type="project" value="TreeGrafter"/>
</dbReference>
<evidence type="ECO:0000259" key="3">
    <source>
        <dbReference type="Pfam" id="PF01979"/>
    </source>
</evidence>
<evidence type="ECO:0000256" key="1">
    <source>
        <dbReference type="ARBA" id="ARBA00010716"/>
    </source>
</evidence>
<name>A0A4Y8P9C1_9BACT</name>
<dbReference type="Pfam" id="PF01979">
    <property type="entry name" value="Amidohydro_1"/>
    <property type="match status" value="1"/>
</dbReference>
<dbReference type="PANTHER" id="PTHR11113:SF14">
    <property type="entry name" value="N-ACETYLGLUCOSAMINE-6-PHOSPHATE DEACETYLASE"/>
    <property type="match status" value="1"/>
</dbReference>
<feature type="domain" description="Amidohydrolase-related" evidence="3">
    <location>
        <begin position="50"/>
        <end position="374"/>
    </location>
</feature>
<dbReference type="InterPro" id="IPR006680">
    <property type="entry name" value="Amidohydro-rel"/>
</dbReference>
<dbReference type="EMBL" id="LXQC01000155">
    <property type="protein sequence ID" value="TFE67305.1"/>
    <property type="molecule type" value="Genomic_DNA"/>
</dbReference>
<gene>
    <name evidence="4" type="ORF">A7Q10_09585</name>
</gene>
<dbReference type="RefSeq" id="WP_244232776.1">
    <property type="nucleotide sequence ID" value="NZ_LXQC01000155.1"/>
</dbReference>
<dbReference type="InterPro" id="IPR032466">
    <property type="entry name" value="Metal_Hydrolase"/>
</dbReference>
<dbReference type="Gene3D" id="3.20.20.140">
    <property type="entry name" value="Metal-dependent hydrolases"/>
    <property type="match status" value="1"/>
</dbReference>
<accession>A0A4Y8P9C1</accession>
<sequence>MEKSKMHPRSFVLVARDYRSGLPLEISIEGGIYQRIETKPRENSKSLPWIAPGLFDLQINGFGGVDLNGDDLTKGQFELLCQKLFENGCSHFLATIITRPLASYLGILKKLETLRQELSLNCIGFHLEGPFLSPSSGCRGVHRPEWMTKPDISWLEELFLASQGNLKMITLAPEIEVETSLRFIKKADSLGLAIALGHSEASWEVIQSCVIAGAKLWTHLGNALSHTIPKFNNILLNVIASDLPYVSLIPDGKHIPAVAFRALTSALGPRVILVSDAIAAAAAPAGNYFLGQIELEVDNQGKATEKSTGRLGGSTLKPFDGVFVAQQLTGVSWRWWWDAYSVRPAAVLGIDHGLKEGNEASFCLLELLPAPVLRALYLKGRKVYP</sequence>
<dbReference type="Gene3D" id="2.30.40.10">
    <property type="entry name" value="Urease, subunit C, domain 1"/>
    <property type="match status" value="1"/>
</dbReference>
<keyword evidence="5" id="KW-1185">Reference proteome</keyword>
<evidence type="ECO:0000313" key="4">
    <source>
        <dbReference type="EMBL" id="TFE67305.1"/>
    </source>
</evidence>
<proteinExistence type="inferred from homology"/>
<evidence type="ECO:0000313" key="5">
    <source>
        <dbReference type="Proteomes" id="UP000297713"/>
    </source>
</evidence>
<evidence type="ECO:0000256" key="2">
    <source>
        <dbReference type="ARBA" id="ARBA00022801"/>
    </source>
</evidence>
<dbReference type="AlphaFoldDB" id="A0A4Y8P9C1"/>
<organism evidence="4 5">
    <name type="scientific">Methylacidiphilum caldifontis</name>
    <dbReference type="NCBI Taxonomy" id="2795386"/>
    <lineage>
        <taxon>Bacteria</taxon>
        <taxon>Pseudomonadati</taxon>
        <taxon>Verrucomicrobiota</taxon>
        <taxon>Methylacidiphilae</taxon>
        <taxon>Methylacidiphilales</taxon>
        <taxon>Methylacidiphilaceae</taxon>
        <taxon>Methylacidiphilum (ex Ratnadevi et al. 2023)</taxon>
    </lineage>
</organism>
<dbReference type="SUPFAM" id="SSF51556">
    <property type="entry name" value="Metallo-dependent hydrolases"/>
    <property type="match status" value="1"/>
</dbReference>
<dbReference type="PANTHER" id="PTHR11113">
    <property type="entry name" value="N-ACETYLGLUCOSAMINE-6-PHOSPHATE DEACETYLASE"/>
    <property type="match status" value="1"/>
</dbReference>
<comment type="caution">
    <text evidence="4">The sequence shown here is derived from an EMBL/GenBank/DDBJ whole genome shotgun (WGS) entry which is preliminary data.</text>
</comment>
<dbReference type="GO" id="GO:0008448">
    <property type="term" value="F:N-acetylglucosamine-6-phosphate deacetylase activity"/>
    <property type="evidence" value="ECO:0007669"/>
    <property type="project" value="TreeGrafter"/>
</dbReference>
<dbReference type="InterPro" id="IPR011059">
    <property type="entry name" value="Metal-dep_hydrolase_composite"/>
</dbReference>
<reference evidence="4 5" key="1">
    <citation type="submission" date="2016-05" db="EMBL/GenBank/DDBJ databases">
        <title>Diversity and Homogeneity among Thermoacidophilic Verrucomicrobia Methanotrophs Linked with Geographical Origin.</title>
        <authorList>
            <person name="Erikstad H.-A."/>
            <person name="Smestad N.B."/>
            <person name="Ceballos R.M."/>
            <person name="Birkeland N.-K."/>
        </authorList>
    </citation>
    <scope>NUCLEOTIDE SEQUENCE [LARGE SCALE GENOMIC DNA]</scope>
    <source>
        <strain evidence="4 5">Phi</strain>
    </source>
</reference>
<keyword evidence="2" id="KW-0378">Hydrolase</keyword>
<dbReference type="Proteomes" id="UP000297713">
    <property type="component" value="Unassembled WGS sequence"/>
</dbReference>